<reference evidence="2" key="1">
    <citation type="journal article" date="2014" name="Int. J. Syst. Evol. Microbiol.">
        <title>Complete genome sequence of Corynebacterium casei LMG S-19264T (=DSM 44701T), isolated from a smear-ripened cheese.</title>
        <authorList>
            <consortium name="US DOE Joint Genome Institute (JGI-PGF)"/>
            <person name="Walter F."/>
            <person name="Albersmeier A."/>
            <person name="Kalinowski J."/>
            <person name="Ruckert C."/>
        </authorList>
    </citation>
    <scope>NUCLEOTIDE SEQUENCE</scope>
    <source>
        <strain evidence="2">CGMCC 1.12360</strain>
    </source>
</reference>
<dbReference type="Proteomes" id="UP000602050">
    <property type="component" value="Unassembled WGS sequence"/>
</dbReference>
<dbReference type="RefSeq" id="WP_188391086.1">
    <property type="nucleotide sequence ID" value="NZ_BMEV01000010.1"/>
</dbReference>
<dbReference type="EMBL" id="BMEV01000010">
    <property type="protein sequence ID" value="GGH71746.1"/>
    <property type="molecule type" value="Genomic_DNA"/>
</dbReference>
<sequence>MSRFEEIESSKEFQQLKRSKQKFIWPITLIFIIYYLILPLMAGYAKPLMTSFVFGNITFGYLYGISFYIVAWGLAFLYVYQARKFDKKAAEIKEKYSVGKKGA</sequence>
<comment type="caution">
    <text evidence="2">The sequence shown here is derived from an EMBL/GenBank/DDBJ whole genome shotgun (WGS) entry which is preliminary data.</text>
</comment>
<keyword evidence="1" id="KW-0472">Membrane</keyword>
<keyword evidence="1" id="KW-0812">Transmembrane</keyword>
<evidence type="ECO:0000313" key="3">
    <source>
        <dbReference type="Proteomes" id="UP000602050"/>
    </source>
</evidence>
<reference evidence="2" key="2">
    <citation type="submission" date="2020-09" db="EMBL/GenBank/DDBJ databases">
        <authorList>
            <person name="Sun Q."/>
            <person name="Zhou Y."/>
        </authorList>
    </citation>
    <scope>NUCLEOTIDE SEQUENCE</scope>
    <source>
        <strain evidence="2">CGMCC 1.12360</strain>
    </source>
</reference>
<proteinExistence type="predicted"/>
<dbReference type="PANTHER" id="PTHR38441">
    <property type="entry name" value="INTEGRAL MEMBRANE PROTEIN-RELATED"/>
    <property type="match status" value="1"/>
</dbReference>
<name>A0A8J2ZQB3_9BACI</name>
<keyword evidence="1" id="KW-1133">Transmembrane helix</keyword>
<dbReference type="PANTHER" id="PTHR38441:SF1">
    <property type="entry name" value="MEMBRANE PROTEIN"/>
    <property type="match status" value="1"/>
</dbReference>
<keyword evidence="3" id="KW-1185">Reference proteome</keyword>
<evidence type="ECO:0000256" key="1">
    <source>
        <dbReference type="SAM" id="Phobius"/>
    </source>
</evidence>
<protein>
    <recommendedName>
        <fullName evidence="4">DUF485 domain-containing protein</fullName>
    </recommendedName>
</protein>
<accession>A0A8J2ZQB3</accession>
<dbReference type="AlphaFoldDB" id="A0A8J2ZQB3"/>
<feature type="transmembrane region" description="Helical" evidence="1">
    <location>
        <begin position="57"/>
        <end position="80"/>
    </location>
</feature>
<dbReference type="Pfam" id="PF04341">
    <property type="entry name" value="DUF485"/>
    <property type="match status" value="1"/>
</dbReference>
<evidence type="ECO:0000313" key="2">
    <source>
        <dbReference type="EMBL" id="GGH71746.1"/>
    </source>
</evidence>
<dbReference type="InterPro" id="IPR007436">
    <property type="entry name" value="DUF485"/>
</dbReference>
<organism evidence="2 3">
    <name type="scientific">Compostibacillus humi</name>
    <dbReference type="NCBI Taxonomy" id="1245525"/>
    <lineage>
        <taxon>Bacteria</taxon>
        <taxon>Bacillati</taxon>
        <taxon>Bacillota</taxon>
        <taxon>Bacilli</taxon>
        <taxon>Bacillales</taxon>
        <taxon>Bacillaceae</taxon>
        <taxon>Compostibacillus</taxon>
    </lineage>
</organism>
<evidence type="ECO:0008006" key="4">
    <source>
        <dbReference type="Google" id="ProtNLM"/>
    </source>
</evidence>
<feature type="transmembrane region" description="Helical" evidence="1">
    <location>
        <begin position="23"/>
        <end position="45"/>
    </location>
</feature>
<gene>
    <name evidence="2" type="ORF">GCM10010978_08000</name>
</gene>